<dbReference type="InterPro" id="IPR036779">
    <property type="entry name" value="LysM_dom_sf"/>
</dbReference>
<protein>
    <recommendedName>
        <fullName evidence="4">Lysozyme</fullName>
        <ecNumber evidence="4">3.2.1.17</ecNumber>
    </recommendedName>
</protein>
<dbReference type="InterPro" id="IPR017853">
    <property type="entry name" value="GH"/>
</dbReference>
<feature type="domain" description="LysM" evidence="5">
    <location>
        <begin position="277"/>
        <end position="321"/>
    </location>
</feature>
<dbReference type="Pfam" id="PF01476">
    <property type="entry name" value="LysM"/>
    <property type="match status" value="3"/>
</dbReference>
<dbReference type="InterPro" id="IPR008270">
    <property type="entry name" value="Glyco_hydro_25_AS"/>
</dbReference>
<evidence type="ECO:0000259" key="5">
    <source>
        <dbReference type="PROSITE" id="PS51782"/>
    </source>
</evidence>
<dbReference type="Pfam" id="PF01183">
    <property type="entry name" value="Glyco_hydro_25"/>
    <property type="match status" value="1"/>
</dbReference>
<dbReference type="GO" id="GO:0008932">
    <property type="term" value="F:lytic endotransglycosylase activity"/>
    <property type="evidence" value="ECO:0007669"/>
    <property type="project" value="TreeGrafter"/>
</dbReference>
<dbReference type="InterPro" id="IPR002053">
    <property type="entry name" value="Glyco_hydro_25"/>
</dbReference>
<dbReference type="Proteomes" id="UP000768462">
    <property type="component" value="Unassembled WGS sequence"/>
</dbReference>
<evidence type="ECO:0000256" key="3">
    <source>
        <dbReference type="ARBA" id="ARBA00023295"/>
    </source>
</evidence>
<dbReference type="Gene3D" id="3.20.20.80">
    <property type="entry name" value="Glycosidases"/>
    <property type="match status" value="1"/>
</dbReference>
<reference evidence="6" key="1">
    <citation type="submission" date="2019-04" db="EMBL/GenBank/DDBJ databases">
        <title>Evolution of Biomass-Degrading Anaerobic Consortia Revealed by Metagenomics.</title>
        <authorList>
            <person name="Peng X."/>
        </authorList>
    </citation>
    <scope>NUCLEOTIDE SEQUENCE</scope>
    <source>
        <strain evidence="6">SIG254</strain>
    </source>
</reference>
<evidence type="ECO:0000313" key="7">
    <source>
        <dbReference type="Proteomes" id="UP000768462"/>
    </source>
</evidence>
<comment type="caution">
    <text evidence="6">The sequence shown here is derived from an EMBL/GenBank/DDBJ whole genome shotgun (WGS) entry which is preliminary data.</text>
</comment>
<dbReference type="SUPFAM" id="SSF54106">
    <property type="entry name" value="LysM domain"/>
    <property type="match status" value="3"/>
</dbReference>
<gene>
    <name evidence="6" type="ORF">E7215_16700</name>
</gene>
<dbReference type="CDD" id="cd06525">
    <property type="entry name" value="GH25_Lyc-like"/>
    <property type="match status" value="1"/>
</dbReference>
<proteinExistence type="inferred from homology"/>
<dbReference type="PANTHER" id="PTHR33734:SF22">
    <property type="entry name" value="MEMBRANE-BOUND LYTIC MUREIN TRANSGLYCOSYLASE D"/>
    <property type="match status" value="1"/>
</dbReference>
<keyword evidence="2 4" id="KW-0378">Hydrolase</keyword>
<sequence>MESRNSSNYKGIDISSWQGNVNFKKVKDSGIEIVYIKATEGISYVNNYFSSSYKNAKEQGLKVGFYHFFLGGIDPKAQARHFVNTIGNREFDCRLAIDIEQTNGLDKTSLTSAAITFLEEVKKLTSKGVVVYTYTNFTRTGLDSRLEIYPLWIAEYGVRRPSSNPIWNQWVGFQFSSTGQVPGVSGNCDLNEFNEGILLNGQSVPENPGTDENSKNDKYYIVQSGDTLSGIAEKYNTTYQKLASINGISNPNLIYPGQKIVLPTGSSSTGGNTGNSSYYIVKSGDTLSDIAQKYGTTTKVLASINNISNPNLIYPGQKIVLPSGSSSSKGNTSSSSYYTVKSGDTLSEIAQRFGTTTLTLVKLNNISNPNLIYPGQVIKIK</sequence>
<dbReference type="SMART" id="SM00257">
    <property type="entry name" value="LysM"/>
    <property type="match status" value="3"/>
</dbReference>
<evidence type="ECO:0000256" key="2">
    <source>
        <dbReference type="ARBA" id="ARBA00022801"/>
    </source>
</evidence>
<keyword evidence="3 4" id="KW-0326">Glycosidase</keyword>
<dbReference type="SUPFAM" id="SSF51445">
    <property type="entry name" value="(Trans)glycosidases"/>
    <property type="match status" value="1"/>
</dbReference>
<evidence type="ECO:0000313" key="6">
    <source>
        <dbReference type="EMBL" id="MBE6061781.1"/>
    </source>
</evidence>
<dbReference type="GO" id="GO:0016998">
    <property type="term" value="P:cell wall macromolecule catabolic process"/>
    <property type="evidence" value="ECO:0007669"/>
    <property type="project" value="InterPro"/>
</dbReference>
<name>A0A927ZNC0_9CLOT</name>
<organism evidence="6 7">
    <name type="scientific">Clostridium sulfidigenes</name>
    <dbReference type="NCBI Taxonomy" id="318464"/>
    <lineage>
        <taxon>Bacteria</taxon>
        <taxon>Bacillati</taxon>
        <taxon>Bacillota</taxon>
        <taxon>Clostridia</taxon>
        <taxon>Eubacteriales</taxon>
        <taxon>Clostridiaceae</taxon>
        <taxon>Clostridium</taxon>
    </lineage>
</organism>
<evidence type="ECO:0000256" key="1">
    <source>
        <dbReference type="ARBA" id="ARBA00010646"/>
    </source>
</evidence>
<dbReference type="Gene3D" id="3.10.350.10">
    <property type="entry name" value="LysM domain"/>
    <property type="match status" value="3"/>
</dbReference>
<dbReference type="AlphaFoldDB" id="A0A927ZNC0"/>
<dbReference type="PANTHER" id="PTHR33734">
    <property type="entry name" value="LYSM DOMAIN-CONTAINING GPI-ANCHORED PROTEIN 2"/>
    <property type="match status" value="1"/>
</dbReference>
<dbReference type="GO" id="GO:0003796">
    <property type="term" value="F:lysozyme activity"/>
    <property type="evidence" value="ECO:0007669"/>
    <property type="project" value="UniProtKB-EC"/>
</dbReference>
<accession>A0A927ZNC0</accession>
<dbReference type="CDD" id="cd00118">
    <property type="entry name" value="LysM"/>
    <property type="match status" value="3"/>
</dbReference>
<dbReference type="EC" id="3.2.1.17" evidence="4"/>
<dbReference type="SMART" id="SM00641">
    <property type="entry name" value="Glyco_25"/>
    <property type="match status" value="1"/>
</dbReference>
<comment type="catalytic activity">
    <reaction evidence="4">
        <text>Hydrolysis of (1-&gt;4)-beta-linkages between N-acetylmuramic acid and N-acetyl-D-glucosamine residues in a peptidoglycan and between N-acetyl-D-glucosamine residues in chitodextrins.</text>
        <dbReference type="EC" id="3.2.1.17"/>
    </reaction>
</comment>
<dbReference type="GO" id="GO:0009253">
    <property type="term" value="P:peptidoglycan catabolic process"/>
    <property type="evidence" value="ECO:0007669"/>
    <property type="project" value="InterPro"/>
</dbReference>
<comment type="similarity">
    <text evidence="1 4">Belongs to the glycosyl hydrolase 25 family.</text>
</comment>
<evidence type="ECO:0000256" key="4">
    <source>
        <dbReference type="RuleBase" id="RU361176"/>
    </source>
</evidence>
<dbReference type="PROSITE" id="PS51904">
    <property type="entry name" value="GLYCOSYL_HYDROL_F25_2"/>
    <property type="match status" value="1"/>
</dbReference>
<dbReference type="InterPro" id="IPR018077">
    <property type="entry name" value="Glyco_hydro_fam25_subgr"/>
</dbReference>
<feature type="domain" description="LysM" evidence="5">
    <location>
        <begin position="336"/>
        <end position="380"/>
    </location>
</feature>
<dbReference type="EMBL" id="SVCM01000195">
    <property type="protein sequence ID" value="MBE6061781.1"/>
    <property type="molecule type" value="Genomic_DNA"/>
</dbReference>
<feature type="domain" description="LysM" evidence="5">
    <location>
        <begin position="218"/>
        <end position="262"/>
    </location>
</feature>
<dbReference type="PROSITE" id="PS51782">
    <property type="entry name" value="LYSM"/>
    <property type="match status" value="3"/>
</dbReference>
<dbReference type="InterPro" id="IPR018392">
    <property type="entry name" value="LysM"/>
</dbReference>
<dbReference type="PROSITE" id="PS00953">
    <property type="entry name" value="GLYCOSYL_HYDROL_F25_1"/>
    <property type="match status" value="1"/>
</dbReference>